<protein>
    <recommendedName>
        <fullName evidence="2">Bifunctional inhibitor/plant lipid transfer protein/seed storage helical domain-containing protein</fullName>
    </recommendedName>
</protein>
<feature type="domain" description="Bifunctional inhibitor/plant lipid transfer protein/seed storage helical" evidence="2">
    <location>
        <begin position="13"/>
        <end position="103"/>
    </location>
</feature>
<sequence>MARQQLLGLFLVLAIMVAVVWGDPSGGCDQDRQDMIRECKKYEGWPAEPKIEPSKACCAVWQRANIPCLCAGVTKEKEKVWCMEKVVYVAKFCKKPFQPGYQCGSYTVPSSLGQ</sequence>
<dbReference type="SUPFAM" id="SSF47699">
    <property type="entry name" value="Bifunctional inhibitor/lipid-transfer protein/seed storage 2S albumin"/>
    <property type="match status" value="1"/>
</dbReference>
<accession>A0A0D3FIX2</accession>
<dbReference type="AlphaFoldDB" id="A0A0D3FIX2"/>
<keyword evidence="4" id="KW-1185">Reference proteome</keyword>
<dbReference type="HOGENOM" id="CLU_141918_1_0_1"/>
<dbReference type="eggNOG" id="ENOG502S7IJ">
    <property type="taxonomic scope" value="Eukaryota"/>
</dbReference>
<dbReference type="Pfam" id="PF14368">
    <property type="entry name" value="LTP_2"/>
    <property type="match status" value="1"/>
</dbReference>
<dbReference type="CDD" id="cd04660">
    <property type="entry name" value="nsLTP_like"/>
    <property type="match status" value="1"/>
</dbReference>
<dbReference type="EnsemblPlants" id="OBART03G18700.1">
    <property type="protein sequence ID" value="OBART03G18700.1"/>
    <property type="gene ID" value="OBART03G18700"/>
</dbReference>
<evidence type="ECO:0000256" key="1">
    <source>
        <dbReference type="SAM" id="SignalP"/>
    </source>
</evidence>
<proteinExistence type="predicted"/>
<name>A0A0D3FIX2_9ORYZ</name>
<feature type="signal peptide" evidence="1">
    <location>
        <begin position="1"/>
        <end position="22"/>
    </location>
</feature>
<organism evidence="3">
    <name type="scientific">Oryza barthii</name>
    <dbReference type="NCBI Taxonomy" id="65489"/>
    <lineage>
        <taxon>Eukaryota</taxon>
        <taxon>Viridiplantae</taxon>
        <taxon>Streptophyta</taxon>
        <taxon>Embryophyta</taxon>
        <taxon>Tracheophyta</taxon>
        <taxon>Spermatophyta</taxon>
        <taxon>Magnoliopsida</taxon>
        <taxon>Liliopsida</taxon>
        <taxon>Poales</taxon>
        <taxon>Poaceae</taxon>
        <taxon>BOP clade</taxon>
        <taxon>Oryzoideae</taxon>
        <taxon>Oryzeae</taxon>
        <taxon>Oryzinae</taxon>
        <taxon>Oryza</taxon>
    </lineage>
</organism>
<evidence type="ECO:0000313" key="4">
    <source>
        <dbReference type="Proteomes" id="UP000026960"/>
    </source>
</evidence>
<feature type="chain" id="PRO_5002261706" description="Bifunctional inhibitor/plant lipid transfer protein/seed storage helical domain-containing protein" evidence="1">
    <location>
        <begin position="23"/>
        <end position="114"/>
    </location>
</feature>
<dbReference type="InterPro" id="IPR036312">
    <property type="entry name" value="Bifun_inhib/LTP/seed_sf"/>
</dbReference>
<dbReference type="Proteomes" id="UP000026960">
    <property type="component" value="Chromosome 3"/>
</dbReference>
<evidence type="ECO:0000313" key="3">
    <source>
        <dbReference type="EnsemblPlants" id="OBART03G18700.1"/>
    </source>
</evidence>
<dbReference type="PANTHER" id="PTHR33286:SF52">
    <property type="entry name" value="EXPRESSED PROTEIN"/>
    <property type="match status" value="1"/>
</dbReference>
<dbReference type="PaxDb" id="65489-OBART03G18700.1"/>
<dbReference type="Gene3D" id="1.10.110.10">
    <property type="entry name" value="Plant lipid-transfer and hydrophobic proteins"/>
    <property type="match status" value="1"/>
</dbReference>
<dbReference type="Gramene" id="OBART03G18700.1">
    <property type="protein sequence ID" value="OBART03G18700.1"/>
    <property type="gene ID" value="OBART03G18700"/>
</dbReference>
<dbReference type="STRING" id="65489.A0A0D3FIX2"/>
<reference evidence="3" key="2">
    <citation type="submission" date="2015-03" db="UniProtKB">
        <authorList>
            <consortium name="EnsemblPlants"/>
        </authorList>
    </citation>
    <scope>IDENTIFICATION</scope>
</reference>
<dbReference type="InterPro" id="IPR044741">
    <property type="entry name" value="NsLTP-like"/>
</dbReference>
<dbReference type="PANTHER" id="PTHR33286">
    <property type="entry name" value="BIFUNCTIONAL INHIBITOR/LIPID-TRANSFER PROTEIN/SEED STORAGE 2S ALBUMIN SUPERFAMILY PROTEIN"/>
    <property type="match status" value="1"/>
</dbReference>
<keyword evidence="1" id="KW-0732">Signal</keyword>
<dbReference type="InterPro" id="IPR016140">
    <property type="entry name" value="Bifunc_inhib/LTP/seed_store"/>
</dbReference>
<reference evidence="3" key="1">
    <citation type="journal article" date="2009" name="Rice">
        <title>De Novo Next Generation Sequencing of Plant Genomes.</title>
        <authorList>
            <person name="Rounsley S."/>
            <person name="Marri P.R."/>
            <person name="Yu Y."/>
            <person name="He R."/>
            <person name="Sisneros N."/>
            <person name="Goicoechea J.L."/>
            <person name="Lee S.J."/>
            <person name="Angelova A."/>
            <person name="Kudrna D."/>
            <person name="Luo M."/>
            <person name="Affourtit J."/>
            <person name="Desany B."/>
            <person name="Knight J."/>
            <person name="Niazi F."/>
            <person name="Egholm M."/>
            <person name="Wing R.A."/>
        </authorList>
    </citation>
    <scope>NUCLEOTIDE SEQUENCE [LARGE SCALE GENOMIC DNA]</scope>
    <source>
        <strain evidence="3">cv. IRGC 105608</strain>
    </source>
</reference>
<evidence type="ECO:0000259" key="2">
    <source>
        <dbReference type="Pfam" id="PF14368"/>
    </source>
</evidence>